<dbReference type="Pfam" id="PF02922">
    <property type="entry name" value="CBM_48"/>
    <property type="match status" value="1"/>
</dbReference>
<protein>
    <submittedName>
        <fullName evidence="3">Type I pullulanase</fullName>
        <ecNumber evidence="3">3.2.1.41</ecNumber>
    </submittedName>
</protein>
<evidence type="ECO:0000313" key="3">
    <source>
        <dbReference type="EMBL" id="QSX08635.1"/>
    </source>
</evidence>
<dbReference type="CDD" id="cd11341">
    <property type="entry name" value="AmyAc_Pullulanase_LD-like"/>
    <property type="match status" value="1"/>
</dbReference>
<evidence type="ECO:0000313" key="4">
    <source>
        <dbReference type="Proteomes" id="UP000663499"/>
    </source>
</evidence>
<dbReference type="KEGG" id="alka:J0B03_00650"/>
<dbReference type="Gene3D" id="2.60.40.10">
    <property type="entry name" value="Immunoglobulins"/>
    <property type="match status" value="1"/>
</dbReference>
<dbReference type="Pfam" id="PF00128">
    <property type="entry name" value="Alpha-amylase"/>
    <property type="match status" value="1"/>
</dbReference>
<dbReference type="SMART" id="SM00642">
    <property type="entry name" value="Aamy"/>
    <property type="match status" value="1"/>
</dbReference>
<dbReference type="Gene3D" id="3.20.20.80">
    <property type="entry name" value="Glycosidases"/>
    <property type="match status" value="1"/>
</dbReference>
<dbReference type="InterPro" id="IPR004193">
    <property type="entry name" value="Glyco_hydro_13_N"/>
</dbReference>
<dbReference type="InterPro" id="IPR017853">
    <property type="entry name" value="GH"/>
</dbReference>
<accession>A0A975AIK7</accession>
<dbReference type="Proteomes" id="UP000663499">
    <property type="component" value="Chromosome"/>
</dbReference>
<dbReference type="SUPFAM" id="SSF81296">
    <property type="entry name" value="E set domains"/>
    <property type="match status" value="1"/>
</dbReference>
<evidence type="ECO:0000259" key="2">
    <source>
        <dbReference type="SMART" id="SM00642"/>
    </source>
</evidence>
<dbReference type="RefSeq" id="WP_207299976.1">
    <property type="nucleotide sequence ID" value="NZ_CP071444.1"/>
</dbReference>
<dbReference type="AlphaFoldDB" id="A0A975AIK7"/>
<organism evidence="3 4">
    <name type="scientific">Alkalibacter rhizosphaerae</name>
    <dbReference type="NCBI Taxonomy" id="2815577"/>
    <lineage>
        <taxon>Bacteria</taxon>
        <taxon>Bacillati</taxon>
        <taxon>Bacillota</taxon>
        <taxon>Clostridia</taxon>
        <taxon>Eubacteriales</taxon>
        <taxon>Eubacteriaceae</taxon>
        <taxon>Alkalibacter</taxon>
    </lineage>
</organism>
<dbReference type="GO" id="GO:0005975">
    <property type="term" value="P:carbohydrate metabolic process"/>
    <property type="evidence" value="ECO:0007669"/>
    <property type="project" value="InterPro"/>
</dbReference>
<keyword evidence="3" id="KW-0326">Glycosidase</keyword>
<dbReference type="InterPro" id="IPR014756">
    <property type="entry name" value="Ig_E-set"/>
</dbReference>
<dbReference type="NCBIfam" id="TIGR02104">
    <property type="entry name" value="pulA_typeI"/>
    <property type="match status" value="1"/>
</dbReference>
<keyword evidence="4" id="KW-1185">Reference proteome</keyword>
<comment type="similarity">
    <text evidence="1">Belongs to the glycosyl hydrolase 13 family.</text>
</comment>
<dbReference type="InterPro" id="IPR013783">
    <property type="entry name" value="Ig-like_fold"/>
</dbReference>
<dbReference type="EC" id="3.2.1.41" evidence="3"/>
<keyword evidence="3" id="KW-0378">Hydrolase</keyword>
<proteinExistence type="inferred from homology"/>
<dbReference type="PANTHER" id="PTHR43002">
    <property type="entry name" value="GLYCOGEN DEBRANCHING ENZYME"/>
    <property type="match status" value="1"/>
</dbReference>
<dbReference type="InterPro" id="IPR011840">
    <property type="entry name" value="PulA_typeI"/>
</dbReference>
<dbReference type="SUPFAM" id="SSF51445">
    <property type="entry name" value="(Trans)glycosidases"/>
    <property type="match status" value="1"/>
</dbReference>
<sequence length="652" mass="75212">MNWIDYKTTTKALGPIVTEDGIVIRVWAPGCDQVELALYDHPKQVRRRTYPMIRDENHVFECRLERHFIGKCYTFLLDGGKEVTDPYSLGITENSTKSVILDPEKMDPPGWKEHVADHRSACTNCLDAVVYEVHVKDFTVDASSGAEHRGKYLGMVEKGTTCDGLSTGLDHLKELGVTHIHLLPVYDFLTVDEDPRLFYEDDNYNWGYDPEHYNVPEGSYATDPNSYYNRIYELKILIMTLQKEGFSVVMDVVYNHTYRGKTSNFEQLAPGYYHRTWPDGTLSDGSGVGNELASERFMTRRFLFESLEYWLDSFNMDGFRFDLMALIDMETVHLLVERLRSKREDVFIYGEPWMGGESVLPDAQRTTKGKQMTLSYAFLNDNFRDAVKGDSNGEGRGFVQGDCDKLHGVETGIAGSIYYDDGHIGFASSPKESINYINSHDNLILYDKMKKVYPHGTESFIDRQNRLSFALLFLAQGVPLIHAGNEFLRSKQRNSNSYNAPISINAMDWHKKKENLAFFHFMKDLIDFRRRHVEFRLRSVEDIKNHLKFMDLKVDNCHVLGYTIRDPKLDNRFLFIAVNSGEDPKLITTRNLTDHLIKEYEISIEHLCIEQLFDMEGKISMENRENNLDPHGIYLNGHDFGIFRLTEDCTTS</sequence>
<dbReference type="EMBL" id="CP071444">
    <property type="protein sequence ID" value="QSX08635.1"/>
    <property type="molecule type" value="Genomic_DNA"/>
</dbReference>
<dbReference type="CDD" id="cd02860">
    <property type="entry name" value="E_set_Pullulanase"/>
    <property type="match status" value="1"/>
</dbReference>
<dbReference type="InterPro" id="IPR006047">
    <property type="entry name" value="GH13_cat_dom"/>
</dbReference>
<name>A0A975AIK7_9FIRM</name>
<feature type="domain" description="Glycosyl hydrolase family 13 catalytic" evidence="2">
    <location>
        <begin position="132"/>
        <end position="529"/>
    </location>
</feature>
<reference evidence="3" key="1">
    <citation type="submission" date="2021-03" db="EMBL/GenBank/DDBJ databases">
        <title>Alkalibacter marinus sp. nov., isolated from tidal flat sediment.</title>
        <authorList>
            <person name="Namirimu T."/>
            <person name="Yang J.-A."/>
            <person name="Yang S.-H."/>
            <person name="Kim Y.-J."/>
            <person name="Kwon K.K."/>
        </authorList>
    </citation>
    <scope>NUCLEOTIDE SEQUENCE</scope>
    <source>
        <strain evidence="3">ES005</strain>
    </source>
</reference>
<evidence type="ECO:0000256" key="1">
    <source>
        <dbReference type="ARBA" id="ARBA00008061"/>
    </source>
</evidence>
<gene>
    <name evidence="3" type="primary">pulA</name>
    <name evidence="3" type="ORF">J0B03_00650</name>
</gene>
<dbReference type="GO" id="GO:0051060">
    <property type="term" value="F:pullulanase activity"/>
    <property type="evidence" value="ECO:0007669"/>
    <property type="project" value="UniProtKB-EC"/>
</dbReference>